<organism evidence="1 2">
    <name type="scientific">Lichtheimia corymbifera JMRC:FSU:9682</name>
    <dbReference type="NCBI Taxonomy" id="1263082"/>
    <lineage>
        <taxon>Eukaryota</taxon>
        <taxon>Fungi</taxon>
        <taxon>Fungi incertae sedis</taxon>
        <taxon>Mucoromycota</taxon>
        <taxon>Mucoromycotina</taxon>
        <taxon>Mucoromycetes</taxon>
        <taxon>Mucorales</taxon>
        <taxon>Lichtheimiaceae</taxon>
        <taxon>Lichtheimia</taxon>
    </lineage>
</organism>
<dbReference type="AlphaFoldDB" id="A0A068RTV7"/>
<dbReference type="Proteomes" id="UP000027586">
    <property type="component" value="Unassembled WGS sequence"/>
</dbReference>
<reference evidence="1" key="1">
    <citation type="submission" date="2013-08" db="EMBL/GenBank/DDBJ databases">
        <title>Gene expansion shapes genome architecture in the human pathogen Lichtheimia corymbifera: an evolutionary genomics analysis in the ancient terrestrial Mucorales (Mucoromycotina).</title>
        <authorList>
            <person name="Schwartze V.U."/>
            <person name="Winter S."/>
            <person name="Shelest E."/>
            <person name="Marcet-Houben M."/>
            <person name="Horn F."/>
            <person name="Wehner S."/>
            <person name="Hoffmann K."/>
            <person name="Riege K."/>
            <person name="Sammeth M."/>
            <person name="Nowrousian M."/>
            <person name="Valiante V."/>
            <person name="Linde J."/>
            <person name="Jacobsen I.D."/>
            <person name="Marz M."/>
            <person name="Brakhage A.A."/>
            <person name="Gabaldon T."/>
            <person name="Bocker S."/>
            <person name="Voigt K."/>
        </authorList>
    </citation>
    <scope>NUCLEOTIDE SEQUENCE [LARGE SCALE GENOMIC DNA]</scope>
    <source>
        <strain evidence="1">FSU 9682</strain>
    </source>
</reference>
<sequence>MTLGESKFGDGSLHDLRQRFFFFLSSSAFIPIHDIPTKALSGRVSVVAIAISLLPRVRSHSRSTLGVNRGQVWFQDVDSFGVLFRLNNTTPWFSISSNQQQRVFVYKERLLLVRQCDWGIIILWVRLPTCTF</sequence>
<keyword evidence="2" id="KW-1185">Reference proteome</keyword>
<accession>A0A068RTV7</accession>
<dbReference type="VEuPathDB" id="FungiDB:LCOR_04941.1"/>
<evidence type="ECO:0000313" key="2">
    <source>
        <dbReference type="Proteomes" id="UP000027586"/>
    </source>
</evidence>
<comment type="caution">
    <text evidence="1">The sequence shown here is derived from an EMBL/GenBank/DDBJ whole genome shotgun (WGS) entry which is preliminary data.</text>
</comment>
<dbReference type="OrthoDB" id="10415910at2759"/>
<proteinExistence type="predicted"/>
<gene>
    <name evidence="1" type="ORF">LCOR_04941.1</name>
</gene>
<protein>
    <submittedName>
        <fullName evidence="1">Uncharacterized protein</fullName>
    </submittedName>
</protein>
<name>A0A068RTV7_9FUNG</name>
<dbReference type="EMBL" id="CBTN010000018">
    <property type="protein sequence ID" value="CDH53603.1"/>
    <property type="molecule type" value="Genomic_DNA"/>
</dbReference>
<evidence type="ECO:0000313" key="1">
    <source>
        <dbReference type="EMBL" id="CDH53603.1"/>
    </source>
</evidence>